<evidence type="ECO:0000313" key="3">
    <source>
        <dbReference type="Proteomes" id="UP001331515"/>
    </source>
</evidence>
<dbReference type="EMBL" id="JAURVH010001522">
    <property type="protein sequence ID" value="KAK5922703.1"/>
    <property type="molecule type" value="Genomic_DNA"/>
</dbReference>
<evidence type="ECO:0000313" key="2">
    <source>
        <dbReference type="EMBL" id="KAK5922703.1"/>
    </source>
</evidence>
<accession>A0AAN8HP40</accession>
<gene>
    <name evidence="2" type="ORF">CgunFtcFv8_019944</name>
</gene>
<comment type="caution">
    <text evidence="2">The sequence shown here is derived from an EMBL/GenBank/DDBJ whole genome shotgun (WGS) entry which is preliminary data.</text>
</comment>
<feature type="region of interest" description="Disordered" evidence="1">
    <location>
        <begin position="1"/>
        <end position="40"/>
    </location>
</feature>
<evidence type="ECO:0000256" key="1">
    <source>
        <dbReference type="SAM" id="MobiDB-lite"/>
    </source>
</evidence>
<name>A0AAN8HP40_CHAGU</name>
<keyword evidence="3" id="KW-1185">Reference proteome</keyword>
<organism evidence="2 3">
    <name type="scientific">Champsocephalus gunnari</name>
    <name type="common">Mackerel icefish</name>
    <dbReference type="NCBI Taxonomy" id="52237"/>
    <lineage>
        <taxon>Eukaryota</taxon>
        <taxon>Metazoa</taxon>
        <taxon>Chordata</taxon>
        <taxon>Craniata</taxon>
        <taxon>Vertebrata</taxon>
        <taxon>Euteleostomi</taxon>
        <taxon>Actinopterygii</taxon>
        <taxon>Neopterygii</taxon>
        <taxon>Teleostei</taxon>
        <taxon>Neoteleostei</taxon>
        <taxon>Acanthomorphata</taxon>
        <taxon>Eupercaria</taxon>
        <taxon>Perciformes</taxon>
        <taxon>Notothenioidei</taxon>
        <taxon>Channichthyidae</taxon>
        <taxon>Champsocephalus</taxon>
    </lineage>
</organism>
<dbReference type="AlphaFoldDB" id="A0AAN8HP40"/>
<reference evidence="2 3" key="1">
    <citation type="journal article" date="2023" name="Mol. Biol. Evol.">
        <title>Genomics of Secondarily Temperate Adaptation in the Only Non-Antarctic Icefish.</title>
        <authorList>
            <person name="Rivera-Colon A.G."/>
            <person name="Rayamajhi N."/>
            <person name="Minhas B.F."/>
            <person name="Madrigal G."/>
            <person name="Bilyk K.T."/>
            <person name="Yoon V."/>
            <person name="Hune M."/>
            <person name="Gregory S."/>
            <person name="Cheng C.H.C."/>
            <person name="Catchen J.M."/>
        </authorList>
    </citation>
    <scope>NUCLEOTIDE SEQUENCE [LARGE SCALE GENOMIC DNA]</scope>
    <source>
        <tissue evidence="2">White muscle</tissue>
    </source>
</reference>
<sequence length="92" mass="9952">MESPQWVPPSAQRSQGRGTLGTERVKREGVGENGAGARGGTRFCHHMGQIKPQLADFMCPSPPTLPIHPSVPMNFLASVICPLSEATEQRRS</sequence>
<protein>
    <submittedName>
        <fullName evidence="2">Uncharacterized protein</fullName>
    </submittedName>
</protein>
<proteinExistence type="predicted"/>
<dbReference type="Proteomes" id="UP001331515">
    <property type="component" value="Unassembled WGS sequence"/>
</dbReference>